<dbReference type="PANTHER" id="PTHR15952:SF11">
    <property type="entry name" value="EXPORTIN-T"/>
    <property type="match status" value="1"/>
</dbReference>
<gene>
    <name evidence="11" type="ORF">PLOB_00030081</name>
</gene>
<comment type="similarity">
    <text evidence="9">Belongs to the exportin family.</text>
</comment>
<keyword evidence="9" id="KW-0813">Transport</keyword>
<evidence type="ECO:0000313" key="12">
    <source>
        <dbReference type="Proteomes" id="UP001159405"/>
    </source>
</evidence>
<evidence type="ECO:0000256" key="1">
    <source>
        <dbReference type="ARBA" id="ARBA00004496"/>
    </source>
</evidence>
<evidence type="ECO:0000256" key="4">
    <source>
        <dbReference type="ARBA" id="ARBA00022555"/>
    </source>
</evidence>
<keyword evidence="6 9" id="KW-0539">Nucleus</keyword>
<accession>A0ABN8RYJ2</accession>
<dbReference type="InterPro" id="IPR011989">
    <property type="entry name" value="ARM-like"/>
</dbReference>
<evidence type="ECO:0000256" key="7">
    <source>
        <dbReference type="ARBA" id="ARBA00029784"/>
    </source>
</evidence>
<comment type="function">
    <text evidence="9">tRNA nucleus export receptor which facilitates tRNA translocation across the nuclear pore complex.</text>
</comment>
<proteinExistence type="inferred from homology"/>
<evidence type="ECO:0000256" key="2">
    <source>
        <dbReference type="ARBA" id="ARBA00018928"/>
    </source>
</evidence>
<evidence type="ECO:0000259" key="10">
    <source>
        <dbReference type="Pfam" id="PF08389"/>
    </source>
</evidence>
<comment type="caution">
    <text evidence="11">The sequence shown here is derived from an EMBL/GenBank/DDBJ whole genome shotgun (WGS) entry which is preliminary data.</text>
</comment>
<protein>
    <recommendedName>
        <fullName evidence="2 9">Exportin-T</fullName>
    </recommendedName>
    <alternativeName>
        <fullName evidence="7 9">Exportin(tRNA)</fullName>
    </alternativeName>
    <alternativeName>
        <fullName evidence="8 9">tRNA exportin</fullName>
    </alternativeName>
</protein>
<keyword evidence="5 9" id="KW-0694">RNA-binding</keyword>
<sequence>MYLRILKAIDEEVVDRDVIRTQQEVERNTKIKDHIRDMCIRKPVDSWFQTVIGEGPEQRFQRCFNRVYKLKELRFLAD</sequence>
<evidence type="ECO:0000256" key="8">
    <source>
        <dbReference type="ARBA" id="ARBA00032199"/>
    </source>
</evidence>
<evidence type="ECO:0000256" key="9">
    <source>
        <dbReference type="RuleBase" id="RU366037"/>
    </source>
</evidence>
<dbReference type="InterPro" id="IPR013598">
    <property type="entry name" value="Exportin-1/Importin-b-like"/>
</dbReference>
<evidence type="ECO:0000256" key="3">
    <source>
        <dbReference type="ARBA" id="ARBA00022490"/>
    </source>
</evidence>
<keyword evidence="3 9" id="KW-0963">Cytoplasm</keyword>
<keyword evidence="4 9" id="KW-0820">tRNA-binding</keyword>
<feature type="domain" description="Exportin-1/Importin-beta-like" evidence="10">
    <location>
        <begin position="1"/>
        <end position="50"/>
    </location>
</feature>
<evidence type="ECO:0000256" key="6">
    <source>
        <dbReference type="ARBA" id="ARBA00023242"/>
    </source>
</evidence>
<comment type="subcellular location">
    <subcellularLocation>
        <location evidence="1 9">Cytoplasm</location>
    </subcellularLocation>
    <subcellularLocation>
        <location evidence="9">Nucleus</location>
    </subcellularLocation>
    <text evidence="9">Shuttles between the nucleus and the cytoplasm.</text>
</comment>
<dbReference type="Proteomes" id="UP001159405">
    <property type="component" value="Unassembled WGS sequence"/>
</dbReference>
<organism evidence="11 12">
    <name type="scientific">Porites lobata</name>
    <dbReference type="NCBI Taxonomy" id="104759"/>
    <lineage>
        <taxon>Eukaryota</taxon>
        <taxon>Metazoa</taxon>
        <taxon>Cnidaria</taxon>
        <taxon>Anthozoa</taxon>
        <taxon>Hexacorallia</taxon>
        <taxon>Scleractinia</taxon>
        <taxon>Fungiina</taxon>
        <taxon>Poritidae</taxon>
        <taxon>Porites</taxon>
    </lineage>
</organism>
<dbReference type="PANTHER" id="PTHR15952">
    <property type="entry name" value="EXPORTIN-T/LOS1"/>
    <property type="match status" value="1"/>
</dbReference>
<evidence type="ECO:0000313" key="11">
    <source>
        <dbReference type="EMBL" id="CAH3184239.1"/>
    </source>
</evidence>
<reference evidence="11 12" key="1">
    <citation type="submission" date="2022-05" db="EMBL/GenBank/DDBJ databases">
        <authorList>
            <consortium name="Genoscope - CEA"/>
            <person name="William W."/>
        </authorList>
    </citation>
    <scope>NUCLEOTIDE SEQUENCE [LARGE SCALE GENOMIC DNA]</scope>
</reference>
<dbReference type="Pfam" id="PF08389">
    <property type="entry name" value="Xpo1"/>
    <property type="match status" value="1"/>
</dbReference>
<keyword evidence="12" id="KW-1185">Reference proteome</keyword>
<dbReference type="Gene3D" id="1.25.10.10">
    <property type="entry name" value="Leucine-rich Repeat Variant"/>
    <property type="match status" value="1"/>
</dbReference>
<name>A0ABN8RYJ2_9CNID</name>
<evidence type="ECO:0000256" key="5">
    <source>
        <dbReference type="ARBA" id="ARBA00022884"/>
    </source>
</evidence>
<dbReference type="EMBL" id="CALNXK010000380">
    <property type="protein sequence ID" value="CAH3184239.1"/>
    <property type="molecule type" value="Genomic_DNA"/>
</dbReference>
<dbReference type="InterPro" id="IPR040017">
    <property type="entry name" value="XPOT"/>
</dbReference>